<keyword evidence="4" id="KW-0804">Transcription</keyword>
<evidence type="ECO:0000259" key="7">
    <source>
        <dbReference type="PROSITE" id="PS50090"/>
    </source>
</evidence>
<protein>
    <submittedName>
        <fullName evidence="9">Myb-like DNA-binding domain containing protein</fullName>
    </submittedName>
</protein>
<dbReference type="GO" id="GO:0000978">
    <property type="term" value="F:RNA polymerase II cis-regulatory region sequence-specific DNA binding"/>
    <property type="evidence" value="ECO:0007669"/>
    <property type="project" value="TreeGrafter"/>
</dbReference>
<comment type="caution">
    <text evidence="9">The sequence shown here is derived from an EMBL/GenBank/DDBJ whole genome shotgun (WGS) entry which is preliminary data.</text>
</comment>
<dbReference type="RefSeq" id="XP_068367093.1">
    <property type="nucleotide sequence ID" value="XM_068498541.1"/>
</dbReference>
<keyword evidence="1" id="KW-0677">Repeat</keyword>
<evidence type="ECO:0000256" key="3">
    <source>
        <dbReference type="ARBA" id="ARBA00023125"/>
    </source>
</evidence>
<feature type="domain" description="HTH myb-type" evidence="8">
    <location>
        <begin position="9"/>
        <end position="60"/>
    </location>
</feature>
<dbReference type="Gene3D" id="1.10.10.60">
    <property type="entry name" value="Homeodomain-like"/>
    <property type="match status" value="2"/>
</dbReference>
<dbReference type="EMBL" id="MLAK01000441">
    <property type="protein sequence ID" value="OHT13957.1"/>
    <property type="molecule type" value="Genomic_DNA"/>
</dbReference>
<dbReference type="SMART" id="SM00717">
    <property type="entry name" value="SANT"/>
    <property type="match status" value="2"/>
</dbReference>
<evidence type="ECO:0000256" key="1">
    <source>
        <dbReference type="ARBA" id="ARBA00022737"/>
    </source>
</evidence>
<dbReference type="Pfam" id="PF13921">
    <property type="entry name" value="Myb_DNA-bind_6"/>
    <property type="match status" value="1"/>
</dbReference>
<feature type="domain" description="Myb-like" evidence="7">
    <location>
        <begin position="14"/>
        <end position="60"/>
    </location>
</feature>
<keyword evidence="3" id="KW-0238">DNA-binding</keyword>
<sequence>MMSMISFGKVKCPKKKFTPEEDAMLLKLVKQIGACKWDTIALSMPGRKGRQCRDRYMNYLNPNVNHDEWTAEEDALLSKKVSEYGTRWSKISKFFDGRTGPALKNRWNYRLSHKQNDSNSQNSNSQNDSYMSSPNESHGFLQDDSSDYSSIDYNDGVSYDVPTETPIIPFYSNVVQNSAKSITKEDENRTDSSGDMSDADLVDNVFDEIFRDLSNEEEFVQILTQEMSPNFYKYNVMSIW</sequence>
<evidence type="ECO:0000259" key="8">
    <source>
        <dbReference type="PROSITE" id="PS51294"/>
    </source>
</evidence>
<dbReference type="GeneID" id="94833245"/>
<evidence type="ECO:0000313" key="9">
    <source>
        <dbReference type="EMBL" id="OHT13957.1"/>
    </source>
</evidence>
<feature type="region of interest" description="Disordered" evidence="6">
    <location>
        <begin position="113"/>
        <end position="145"/>
    </location>
</feature>
<dbReference type="CDD" id="cd00167">
    <property type="entry name" value="SANT"/>
    <property type="match status" value="2"/>
</dbReference>
<dbReference type="Proteomes" id="UP000179807">
    <property type="component" value="Unassembled WGS sequence"/>
</dbReference>
<evidence type="ECO:0000256" key="5">
    <source>
        <dbReference type="ARBA" id="ARBA00023242"/>
    </source>
</evidence>
<feature type="compositionally biased region" description="Low complexity" evidence="6">
    <location>
        <begin position="117"/>
        <end position="129"/>
    </location>
</feature>
<organism evidence="9 10">
    <name type="scientific">Tritrichomonas foetus</name>
    <dbReference type="NCBI Taxonomy" id="1144522"/>
    <lineage>
        <taxon>Eukaryota</taxon>
        <taxon>Metamonada</taxon>
        <taxon>Parabasalia</taxon>
        <taxon>Tritrichomonadida</taxon>
        <taxon>Tritrichomonadidae</taxon>
        <taxon>Tritrichomonas</taxon>
    </lineage>
</organism>
<dbReference type="PANTHER" id="PTHR46621">
    <property type="entry name" value="SNRNA-ACTIVATING PROTEIN COMPLEX SUBUNIT 4"/>
    <property type="match status" value="1"/>
</dbReference>
<proteinExistence type="predicted"/>
<evidence type="ECO:0000256" key="2">
    <source>
        <dbReference type="ARBA" id="ARBA00023015"/>
    </source>
</evidence>
<dbReference type="VEuPathDB" id="TrichDB:TRFO_15720"/>
<reference evidence="9" key="1">
    <citation type="submission" date="2016-10" db="EMBL/GenBank/DDBJ databases">
        <authorList>
            <person name="Benchimol M."/>
            <person name="Almeida L.G."/>
            <person name="Vasconcelos A.T."/>
            <person name="Perreira-Neves A."/>
            <person name="Rosa I.A."/>
            <person name="Tasca T."/>
            <person name="Bogo M.R."/>
            <person name="de Souza W."/>
        </authorList>
    </citation>
    <scope>NUCLEOTIDE SEQUENCE [LARGE SCALE GENOMIC DNA]</scope>
    <source>
        <strain evidence="9">K</strain>
    </source>
</reference>
<dbReference type="PANTHER" id="PTHR46621:SF1">
    <property type="entry name" value="SNRNA-ACTIVATING PROTEIN COMPLEX SUBUNIT 4"/>
    <property type="match status" value="1"/>
</dbReference>
<dbReference type="InterPro" id="IPR009057">
    <property type="entry name" value="Homeodomain-like_sf"/>
</dbReference>
<dbReference type="GO" id="GO:0019185">
    <property type="term" value="C:snRNA-activating protein complex"/>
    <property type="evidence" value="ECO:0007669"/>
    <property type="project" value="TreeGrafter"/>
</dbReference>
<dbReference type="AlphaFoldDB" id="A0A1J4KWP2"/>
<keyword evidence="10" id="KW-1185">Reference proteome</keyword>
<dbReference type="InterPro" id="IPR017930">
    <property type="entry name" value="Myb_dom"/>
</dbReference>
<name>A0A1J4KWP2_9EUKA</name>
<evidence type="ECO:0000313" key="10">
    <source>
        <dbReference type="Proteomes" id="UP000179807"/>
    </source>
</evidence>
<dbReference type="PROSITE" id="PS50090">
    <property type="entry name" value="MYB_LIKE"/>
    <property type="match status" value="2"/>
</dbReference>
<gene>
    <name evidence="9" type="ORF">TRFO_15720</name>
</gene>
<dbReference type="InterPro" id="IPR051575">
    <property type="entry name" value="Myb-like_DNA-bd"/>
</dbReference>
<dbReference type="GO" id="GO:0001006">
    <property type="term" value="F:RNA polymerase III type 3 promoter sequence-specific DNA binding"/>
    <property type="evidence" value="ECO:0007669"/>
    <property type="project" value="TreeGrafter"/>
</dbReference>
<dbReference type="PROSITE" id="PS51294">
    <property type="entry name" value="HTH_MYB"/>
    <property type="match status" value="2"/>
</dbReference>
<dbReference type="GO" id="GO:0042796">
    <property type="term" value="P:snRNA transcription by RNA polymerase III"/>
    <property type="evidence" value="ECO:0007669"/>
    <property type="project" value="TreeGrafter"/>
</dbReference>
<dbReference type="InterPro" id="IPR001005">
    <property type="entry name" value="SANT/Myb"/>
</dbReference>
<evidence type="ECO:0000256" key="6">
    <source>
        <dbReference type="SAM" id="MobiDB-lite"/>
    </source>
</evidence>
<keyword evidence="5" id="KW-0539">Nucleus</keyword>
<dbReference type="SUPFAM" id="SSF46689">
    <property type="entry name" value="Homeodomain-like"/>
    <property type="match status" value="1"/>
</dbReference>
<evidence type="ECO:0000256" key="4">
    <source>
        <dbReference type="ARBA" id="ARBA00023163"/>
    </source>
</evidence>
<dbReference type="FunFam" id="1.10.10.60:FF:000010">
    <property type="entry name" value="Transcriptional activator Myb isoform A"/>
    <property type="match status" value="1"/>
</dbReference>
<accession>A0A1J4KWP2</accession>
<keyword evidence="2" id="KW-0805">Transcription regulation</keyword>
<feature type="domain" description="Myb-like" evidence="7">
    <location>
        <begin position="61"/>
        <end position="111"/>
    </location>
</feature>
<feature type="domain" description="HTH myb-type" evidence="8">
    <location>
        <begin position="61"/>
        <end position="115"/>
    </location>
</feature>
<dbReference type="OrthoDB" id="2143914at2759"/>
<dbReference type="GO" id="GO:0042795">
    <property type="term" value="P:snRNA transcription by RNA polymerase II"/>
    <property type="evidence" value="ECO:0007669"/>
    <property type="project" value="TreeGrafter"/>
</dbReference>